<dbReference type="InterPro" id="IPR008253">
    <property type="entry name" value="Marvel"/>
</dbReference>
<evidence type="ECO:0000256" key="4">
    <source>
        <dbReference type="ARBA" id="ARBA00023136"/>
    </source>
</evidence>
<proteinExistence type="predicted"/>
<evidence type="ECO:0000256" key="5">
    <source>
        <dbReference type="SAM" id="Phobius"/>
    </source>
</evidence>
<dbReference type="Pfam" id="PF01284">
    <property type="entry name" value="MARVEL"/>
    <property type="match status" value="1"/>
</dbReference>
<evidence type="ECO:0000256" key="3">
    <source>
        <dbReference type="ARBA" id="ARBA00022989"/>
    </source>
</evidence>
<dbReference type="AlphaFoldDB" id="A0A195FHH9"/>
<evidence type="ECO:0000313" key="8">
    <source>
        <dbReference type="Proteomes" id="UP000078541"/>
    </source>
</evidence>
<protein>
    <recommendedName>
        <fullName evidence="6">MARVEL domain-containing protein</fullName>
    </recommendedName>
</protein>
<dbReference type="Proteomes" id="UP000078541">
    <property type="component" value="Unassembled WGS sequence"/>
</dbReference>
<keyword evidence="8" id="KW-1185">Reference proteome</keyword>
<evidence type="ECO:0000313" key="7">
    <source>
        <dbReference type="EMBL" id="KYN39843.1"/>
    </source>
</evidence>
<evidence type="ECO:0000259" key="6">
    <source>
        <dbReference type="Pfam" id="PF01284"/>
    </source>
</evidence>
<sequence>MSRSMTIRSQTVVTRSTAIVINTGYLKSWSGFLKMLQLALGIVCIGIVGYEFNSSIVSRNTAELFFLLITTTFMISTFILLLSYLASLYTAKTIPKTIYEFLYYAVAFGLILAASLTLLVNIHNNSKRSRGYELLFGASVCIML</sequence>
<feature type="domain" description="MARVEL" evidence="6">
    <location>
        <begin position="26"/>
        <end position="129"/>
    </location>
</feature>
<gene>
    <name evidence="7" type="ORF">ALC56_05610</name>
</gene>
<accession>A0A195FHH9</accession>
<feature type="transmembrane region" description="Helical" evidence="5">
    <location>
        <begin position="101"/>
        <end position="122"/>
    </location>
</feature>
<evidence type="ECO:0000256" key="2">
    <source>
        <dbReference type="ARBA" id="ARBA00022692"/>
    </source>
</evidence>
<dbReference type="STRING" id="34720.A0A195FHH9"/>
<organism evidence="7 8">
    <name type="scientific">Trachymyrmex septentrionalis</name>
    <dbReference type="NCBI Taxonomy" id="34720"/>
    <lineage>
        <taxon>Eukaryota</taxon>
        <taxon>Metazoa</taxon>
        <taxon>Ecdysozoa</taxon>
        <taxon>Arthropoda</taxon>
        <taxon>Hexapoda</taxon>
        <taxon>Insecta</taxon>
        <taxon>Pterygota</taxon>
        <taxon>Neoptera</taxon>
        <taxon>Endopterygota</taxon>
        <taxon>Hymenoptera</taxon>
        <taxon>Apocrita</taxon>
        <taxon>Aculeata</taxon>
        <taxon>Formicoidea</taxon>
        <taxon>Formicidae</taxon>
        <taxon>Myrmicinae</taxon>
        <taxon>Trachymyrmex</taxon>
    </lineage>
</organism>
<feature type="transmembrane region" description="Helical" evidence="5">
    <location>
        <begin position="64"/>
        <end position="89"/>
    </location>
</feature>
<comment type="subcellular location">
    <subcellularLocation>
        <location evidence="1">Membrane</location>
        <topology evidence="1">Multi-pass membrane protein</topology>
    </subcellularLocation>
</comment>
<keyword evidence="2 5" id="KW-0812">Transmembrane</keyword>
<name>A0A195FHH9_9HYME</name>
<feature type="transmembrane region" description="Helical" evidence="5">
    <location>
        <begin position="32"/>
        <end position="52"/>
    </location>
</feature>
<dbReference type="EMBL" id="KQ981560">
    <property type="protein sequence ID" value="KYN39843.1"/>
    <property type="molecule type" value="Genomic_DNA"/>
</dbReference>
<dbReference type="GO" id="GO:0016020">
    <property type="term" value="C:membrane"/>
    <property type="evidence" value="ECO:0007669"/>
    <property type="project" value="UniProtKB-SubCell"/>
</dbReference>
<keyword evidence="3 5" id="KW-1133">Transmembrane helix</keyword>
<reference evidence="7 8" key="1">
    <citation type="submission" date="2016-03" db="EMBL/GenBank/DDBJ databases">
        <title>Trachymyrmex septentrionalis WGS genome.</title>
        <authorList>
            <person name="Nygaard S."/>
            <person name="Hu H."/>
            <person name="Boomsma J."/>
            <person name="Zhang G."/>
        </authorList>
    </citation>
    <scope>NUCLEOTIDE SEQUENCE [LARGE SCALE GENOMIC DNA]</scope>
    <source>
        <strain evidence="7">Tsep2-gDNA-1</strain>
        <tissue evidence="7">Whole body</tissue>
    </source>
</reference>
<evidence type="ECO:0000256" key="1">
    <source>
        <dbReference type="ARBA" id="ARBA00004141"/>
    </source>
</evidence>
<keyword evidence="4 5" id="KW-0472">Membrane</keyword>